<gene>
    <name evidence="1" type="ORF">GN958_ATG22035</name>
</gene>
<dbReference type="EMBL" id="JAACNO010003068">
    <property type="protein sequence ID" value="KAF4128766.1"/>
    <property type="molecule type" value="Genomic_DNA"/>
</dbReference>
<dbReference type="SUPFAM" id="SSF53098">
    <property type="entry name" value="Ribonuclease H-like"/>
    <property type="match status" value="1"/>
</dbReference>
<organism evidence="1 2">
    <name type="scientific">Phytophthora infestans</name>
    <name type="common">Potato late blight agent</name>
    <name type="synonym">Botrytis infestans</name>
    <dbReference type="NCBI Taxonomy" id="4787"/>
    <lineage>
        <taxon>Eukaryota</taxon>
        <taxon>Sar</taxon>
        <taxon>Stramenopiles</taxon>
        <taxon>Oomycota</taxon>
        <taxon>Peronosporomycetes</taxon>
        <taxon>Peronosporales</taxon>
        <taxon>Peronosporaceae</taxon>
        <taxon>Phytophthora</taxon>
    </lineage>
</organism>
<evidence type="ECO:0000313" key="1">
    <source>
        <dbReference type="EMBL" id="KAF4128766.1"/>
    </source>
</evidence>
<sequence length="242" mass="27069">MGLRVLALPGDTRWGSVLACLDSVLKAEEVLFATVSTRNFLVAKSKKKRKTRRLVFNAITSTDFVPKLKRATALLKIVGEPLKRFEKKSTPVSEVYQLLLDLLDSVAKCGLPAKDVKSMHALINKRFDFVYGDAHGVPHILDPRFCGAQMDPDTRSNVEKFITEWHGDNGEVGEATADAVVIELVRFHRFAAELKGETQRTWTLLKNGKLAVYDFLVLPKPVSYSSRHCQTSVSLYGWEFSG</sequence>
<evidence type="ECO:0000313" key="2">
    <source>
        <dbReference type="Proteomes" id="UP000704712"/>
    </source>
</evidence>
<reference evidence="1" key="1">
    <citation type="submission" date="2020-03" db="EMBL/GenBank/DDBJ databases">
        <title>Hybrid Assembly of Korean Phytophthora infestans isolates.</title>
        <authorList>
            <person name="Prokchorchik M."/>
            <person name="Lee Y."/>
            <person name="Seo J."/>
            <person name="Cho J.-H."/>
            <person name="Park Y.-E."/>
            <person name="Jang D.-C."/>
            <person name="Im J.-S."/>
            <person name="Choi J.-G."/>
            <person name="Park H.-J."/>
            <person name="Lee G.-B."/>
            <person name="Lee Y.-G."/>
            <person name="Hong S.-Y."/>
            <person name="Cho K."/>
            <person name="Sohn K.H."/>
        </authorList>
    </citation>
    <scope>NUCLEOTIDE SEQUENCE</scope>
    <source>
        <strain evidence="1">KR_2_A2</strain>
    </source>
</reference>
<dbReference type="InterPro" id="IPR012337">
    <property type="entry name" value="RNaseH-like_sf"/>
</dbReference>
<protein>
    <submittedName>
        <fullName evidence="1">Uncharacterized protein</fullName>
    </submittedName>
</protein>
<proteinExistence type="predicted"/>
<dbReference type="AlphaFoldDB" id="A0A8S9TIL9"/>
<comment type="caution">
    <text evidence="1">The sequence shown here is derived from an EMBL/GenBank/DDBJ whole genome shotgun (WGS) entry which is preliminary data.</text>
</comment>
<name>A0A8S9TIL9_PHYIN</name>
<dbReference type="Proteomes" id="UP000704712">
    <property type="component" value="Unassembled WGS sequence"/>
</dbReference>
<accession>A0A8S9TIL9</accession>